<dbReference type="PANTHER" id="PTHR46889:SF4">
    <property type="entry name" value="TRANSPOSASE INSO FOR INSERTION SEQUENCE ELEMENT IS911B-RELATED"/>
    <property type="match status" value="1"/>
</dbReference>
<comment type="caution">
    <text evidence="2">The sequence shown here is derived from an EMBL/GenBank/DDBJ whole genome shotgun (WGS) entry which is preliminary data.</text>
</comment>
<gene>
    <name evidence="2" type="ORF">C7437_12011</name>
</gene>
<dbReference type="GO" id="GO:0015074">
    <property type="term" value="P:DNA integration"/>
    <property type="evidence" value="ECO:0007669"/>
    <property type="project" value="InterPro"/>
</dbReference>
<dbReference type="PROSITE" id="PS50994">
    <property type="entry name" value="INTEGRASE"/>
    <property type="match status" value="1"/>
</dbReference>
<sequence length="180" mass="21092">MAELGITSKYTQASYKPISIPPNEESVRNVLNREFQVDKEMSLLVSDLTYVKVDNHWNSICFLIDLYNRESVGYSVGEKKDTTLVKHPLAWVKYPLRQVKVFHTDRGSKFKNVGIDELLNEYKIKRSLRRKGTPYDNAVAEATFKILKIELINESHYPILEQLSLDLFDYVNWYNNIHYL</sequence>
<dbReference type="GO" id="GO:0003676">
    <property type="term" value="F:nucleic acid binding"/>
    <property type="evidence" value="ECO:0007669"/>
    <property type="project" value="InterPro"/>
</dbReference>
<dbReference type="InterPro" id="IPR001584">
    <property type="entry name" value="Integrase_cat-core"/>
</dbReference>
<dbReference type="Proteomes" id="UP000248646">
    <property type="component" value="Unassembled WGS sequence"/>
</dbReference>
<evidence type="ECO:0000313" key="2">
    <source>
        <dbReference type="EMBL" id="PZX01233.1"/>
    </source>
</evidence>
<dbReference type="Pfam" id="PF13333">
    <property type="entry name" value="rve_2"/>
    <property type="match status" value="1"/>
</dbReference>
<dbReference type="InterPro" id="IPR050900">
    <property type="entry name" value="Transposase_IS3/IS150/IS904"/>
</dbReference>
<dbReference type="SUPFAM" id="SSF53098">
    <property type="entry name" value="Ribonuclease H-like"/>
    <property type="match status" value="1"/>
</dbReference>
<dbReference type="InterPro" id="IPR036397">
    <property type="entry name" value="RNaseH_sf"/>
</dbReference>
<feature type="domain" description="Integrase catalytic" evidence="1">
    <location>
        <begin position="18"/>
        <end position="180"/>
    </location>
</feature>
<keyword evidence="3" id="KW-1185">Reference proteome</keyword>
<evidence type="ECO:0000313" key="3">
    <source>
        <dbReference type="Proteomes" id="UP000248646"/>
    </source>
</evidence>
<dbReference type="PANTHER" id="PTHR46889">
    <property type="entry name" value="TRANSPOSASE INSF FOR INSERTION SEQUENCE IS3B-RELATED"/>
    <property type="match status" value="1"/>
</dbReference>
<reference evidence="2 3" key="1">
    <citation type="submission" date="2018-06" db="EMBL/GenBank/DDBJ databases">
        <title>Genomic Encyclopedia of Type Strains, Phase IV (KMG-IV): sequencing the most valuable type-strain genomes for metagenomic binning, comparative biology and taxonomic classification.</title>
        <authorList>
            <person name="Goeker M."/>
        </authorList>
    </citation>
    <scope>NUCLEOTIDE SEQUENCE [LARGE SCALE GENOMIC DNA]</scope>
    <source>
        <strain evidence="2 3">DSM 5</strain>
    </source>
</reference>
<protein>
    <submittedName>
        <fullName evidence="2">Transposase InsO family protein</fullName>
    </submittedName>
</protein>
<accession>A0A2W7MB27</accession>
<dbReference type="Gene3D" id="3.30.420.10">
    <property type="entry name" value="Ribonuclease H-like superfamily/Ribonuclease H"/>
    <property type="match status" value="1"/>
</dbReference>
<dbReference type="EMBL" id="QKZI01000020">
    <property type="protein sequence ID" value="PZX01233.1"/>
    <property type="molecule type" value="Genomic_DNA"/>
</dbReference>
<proteinExistence type="predicted"/>
<dbReference type="Pfam" id="PF00665">
    <property type="entry name" value="rve"/>
    <property type="match status" value="1"/>
</dbReference>
<dbReference type="InterPro" id="IPR012337">
    <property type="entry name" value="RNaseH-like_sf"/>
</dbReference>
<evidence type="ECO:0000259" key="1">
    <source>
        <dbReference type="PROSITE" id="PS50994"/>
    </source>
</evidence>
<name>A0A2W7MB27_9BACI</name>
<organism evidence="2 3">
    <name type="scientific">Psychrobacillus insolitus</name>
    <dbReference type="NCBI Taxonomy" id="1461"/>
    <lineage>
        <taxon>Bacteria</taxon>
        <taxon>Bacillati</taxon>
        <taxon>Bacillota</taxon>
        <taxon>Bacilli</taxon>
        <taxon>Bacillales</taxon>
        <taxon>Bacillaceae</taxon>
        <taxon>Psychrobacillus</taxon>
    </lineage>
</organism>
<dbReference type="AlphaFoldDB" id="A0A2W7MB27"/>